<evidence type="ECO:0000256" key="1">
    <source>
        <dbReference type="ARBA" id="ARBA00004141"/>
    </source>
</evidence>
<dbReference type="InterPro" id="IPR020846">
    <property type="entry name" value="MFS_dom"/>
</dbReference>
<organism evidence="8 10">
    <name type="scientific">Hydra vulgaris</name>
    <name type="common">Hydra</name>
    <name type="synonym">Hydra attenuata</name>
    <dbReference type="NCBI Taxonomy" id="6087"/>
    <lineage>
        <taxon>Eukaryota</taxon>
        <taxon>Metazoa</taxon>
        <taxon>Cnidaria</taxon>
        <taxon>Hydrozoa</taxon>
        <taxon>Hydroidolina</taxon>
        <taxon>Anthoathecata</taxon>
        <taxon>Aplanulata</taxon>
        <taxon>Hydridae</taxon>
        <taxon>Hydra</taxon>
    </lineage>
</organism>
<feature type="transmembrane region" description="Helical" evidence="6">
    <location>
        <begin position="366"/>
        <end position="387"/>
    </location>
</feature>
<keyword evidence="4 6" id="KW-1133">Transmembrane helix</keyword>
<reference evidence="9 10" key="1">
    <citation type="submission" date="2025-05" db="UniProtKB">
        <authorList>
            <consortium name="RefSeq"/>
        </authorList>
    </citation>
    <scope>IDENTIFICATION</scope>
</reference>
<evidence type="ECO:0000256" key="6">
    <source>
        <dbReference type="SAM" id="Phobius"/>
    </source>
</evidence>
<protein>
    <submittedName>
        <fullName evidence="9">Uncharacterized protein LOC136078132 isoform X1</fullName>
    </submittedName>
    <submittedName>
        <fullName evidence="10">Uncharacterized protein LOC136078132 isoform X2</fullName>
    </submittedName>
</protein>
<sequence length="510" mass="55513">MTISSLIHNVVYGKGITPLPNGILVSLFLLILSDGMISTNVFSYLPELVKVLGASEVDAGKRVGFIASIMFITRIFSSIIWGYICDKYGKKVALILSGSGLAASTILFGFSMNYTWAVVTRSIQGLCSGMIVISKAIVFDVSDDTNIAVAFSILFSGSNIGLILGPSIAGYLVFPVAKYPNVFSQGTFFDIFKIVIPNLLFASAMLISLLVTVFLLPKIKINLEEQEAIVENASFQSSLMDSNVYLNCSINAGSIQTIVTEKLGFLDSKKQTVLRHFFRFKNTKFGKLLGNRYYLLLILIYCTYSLLIVGHNELFPVFAATLPHYCGLGMTTSDIGSLFLIVSFSLFISQMTILNKLTNMFGAKKVFCASTLFYGAFVALVPTAYFMQTRYTLWVATSINQICIRMTGSAGFIAINIFLNNSVDSDILGLANGLAMSVGSIGSSVGAVVFGNAFTWSTKIIKNAQENNTSTVFPFNQYFAFVILAVLSMLVSLCALCIPSSLNKKKPRNA</sequence>
<feature type="transmembrane region" description="Helical" evidence="6">
    <location>
        <begin position="148"/>
        <end position="174"/>
    </location>
</feature>
<feature type="transmembrane region" description="Helical" evidence="6">
    <location>
        <begin position="21"/>
        <end position="45"/>
    </location>
</feature>
<dbReference type="Proteomes" id="UP001652625">
    <property type="component" value="Chromosome 03"/>
</dbReference>
<keyword evidence="8" id="KW-1185">Reference proteome</keyword>
<feature type="transmembrane region" description="Helical" evidence="6">
    <location>
        <begin position="335"/>
        <end position="354"/>
    </location>
</feature>
<dbReference type="InterPro" id="IPR011701">
    <property type="entry name" value="MFS"/>
</dbReference>
<dbReference type="GeneID" id="136078132"/>
<dbReference type="PANTHER" id="PTHR23504">
    <property type="entry name" value="MAJOR FACILITATOR SUPERFAMILY DOMAIN-CONTAINING PROTEIN 10"/>
    <property type="match status" value="1"/>
</dbReference>
<dbReference type="Gene3D" id="1.20.1250.20">
    <property type="entry name" value="MFS general substrate transporter like domains"/>
    <property type="match status" value="1"/>
</dbReference>
<feature type="domain" description="Major facilitator superfamily (MFS) profile" evidence="7">
    <location>
        <begin position="23"/>
        <end position="503"/>
    </location>
</feature>
<evidence type="ECO:0000313" key="8">
    <source>
        <dbReference type="Proteomes" id="UP001652625"/>
    </source>
</evidence>
<feature type="transmembrane region" description="Helical" evidence="6">
    <location>
        <begin position="475"/>
        <end position="498"/>
    </location>
</feature>
<feature type="transmembrane region" description="Helical" evidence="6">
    <location>
        <begin position="65"/>
        <end position="85"/>
    </location>
</feature>
<feature type="transmembrane region" description="Helical" evidence="6">
    <location>
        <begin position="194"/>
        <end position="216"/>
    </location>
</feature>
<feature type="transmembrane region" description="Helical" evidence="6">
    <location>
        <begin position="431"/>
        <end position="455"/>
    </location>
</feature>
<feature type="transmembrane region" description="Helical" evidence="6">
    <location>
        <begin position="399"/>
        <end position="419"/>
    </location>
</feature>
<name>A0ABM4BJK6_HYDVU</name>
<dbReference type="Pfam" id="PF07690">
    <property type="entry name" value="MFS_1"/>
    <property type="match status" value="1"/>
</dbReference>
<evidence type="ECO:0000259" key="7">
    <source>
        <dbReference type="PROSITE" id="PS50850"/>
    </source>
</evidence>
<accession>A0ABM4BJK6</accession>
<dbReference type="InterPro" id="IPR036259">
    <property type="entry name" value="MFS_trans_sf"/>
</dbReference>
<feature type="transmembrane region" description="Helical" evidence="6">
    <location>
        <begin position="293"/>
        <end position="315"/>
    </location>
</feature>
<evidence type="ECO:0000313" key="10">
    <source>
        <dbReference type="RefSeq" id="XP_065649217.1"/>
    </source>
</evidence>
<evidence type="ECO:0000256" key="3">
    <source>
        <dbReference type="ARBA" id="ARBA00022692"/>
    </source>
</evidence>
<feature type="transmembrane region" description="Helical" evidence="6">
    <location>
        <begin position="122"/>
        <end position="141"/>
    </location>
</feature>
<dbReference type="RefSeq" id="XP_065649216.1">
    <property type="nucleotide sequence ID" value="XM_065793144.1"/>
</dbReference>
<comment type="subcellular location">
    <subcellularLocation>
        <location evidence="1">Membrane</location>
        <topology evidence="1">Multi-pass membrane protein</topology>
    </subcellularLocation>
</comment>
<evidence type="ECO:0000256" key="2">
    <source>
        <dbReference type="ARBA" id="ARBA00022448"/>
    </source>
</evidence>
<keyword evidence="3 6" id="KW-0812">Transmembrane</keyword>
<dbReference type="RefSeq" id="XP_065649217.1">
    <property type="nucleotide sequence ID" value="XM_065793145.1"/>
</dbReference>
<feature type="transmembrane region" description="Helical" evidence="6">
    <location>
        <begin position="92"/>
        <end position="110"/>
    </location>
</feature>
<evidence type="ECO:0000256" key="4">
    <source>
        <dbReference type="ARBA" id="ARBA00022989"/>
    </source>
</evidence>
<evidence type="ECO:0000256" key="5">
    <source>
        <dbReference type="ARBA" id="ARBA00023136"/>
    </source>
</evidence>
<dbReference type="PROSITE" id="PS50850">
    <property type="entry name" value="MFS"/>
    <property type="match status" value="1"/>
</dbReference>
<keyword evidence="2" id="KW-0813">Transport</keyword>
<keyword evidence="5 6" id="KW-0472">Membrane</keyword>
<gene>
    <name evidence="9 10" type="primary">LOC136078132</name>
</gene>
<dbReference type="SUPFAM" id="SSF103473">
    <property type="entry name" value="MFS general substrate transporter"/>
    <property type="match status" value="1"/>
</dbReference>
<evidence type="ECO:0000313" key="9">
    <source>
        <dbReference type="RefSeq" id="XP_065649216.1"/>
    </source>
</evidence>
<proteinExistence type="predicted"/>
<dbReference type="PANTHER" id="PTHR23504:SF15">
    <property type="entry name" value="MAJOR FACILITATOR SUPERFAMILY (MFS) PROFILE DOMAIN-CONTAINING PROTEIN"/>
    <property type="match status" value="1"/>
</dbReference>